<reference evidence="1" key="1">
    <citation type="submission" date="2021-06" db="EMBL/GenBank/DDBJ databases">
        <authorList>
            <person name="Kallberg Y."/>
            <person name="Tangrot J."/>
            <person name="Rosling A."/>
        </authorList>
    </citation>
    <scope>NUCLEOTIDE SEQUENCE</scope>
    <source>
        <strain evidence="1">MA461A</strain>
    </source>
</reference>
<proteinExistence type="predicted"/>
<comment type="caution">
    <text evidence="1">The sequence shown here is derived from an EMBL/GenBank/DDBJ whole genome shotgun (WGS) entry which is preliminary data.</text>
</comment>
<sequence>SNLFPVEFDTTTDGTAVIRLQQRLPNRQCAESRVIMRYILPNGILVSNDVDFIFDPINFCPVDKIEIHPLVGKFSLLLYLNSTTPGVSTGNVLVQYAAMIINQDGKVVQNNFPPLSAPFMSNLPAKTKTVLNNNGNFLWTFKLDNNNSINYVKFTSQKLNTAITDPTTPPTFTMSASGIFQTPGNLNLQLQNYTIFPTFYGHFAIAFIARYNASSTTSALFAYCTFLISETNNFIAPLIIYNNTTTLTSSLDIMQCGESSFEGTAFKCLLSATQSNSISRIQVSFLLTGLITESILIPIGNISSNSIKTILFDPLYFGGYLQRIYLNNSEIIGNIFDIKGNLKGNWDLTFANLNFNNIVINGGSNGNEGGVGVFRNNTVILVLGDGGNGSAWSVVTTDVIKIYNPDNPLINPNIESTSLPMNTTIIPLAAAPLSITFSKPIILSIGNISIFQFLSSTNISSGGALLRQTFSGTSKFCTLDSSNTVVTVTILQSTFNQPNEVYFIKIDDGFARSTATDLALVGVVDGFWTISTRDYSDSYS</sequence>
<accession>A0ACA9P1S6</accession>
<feature type="non-terminal residue" evidence="1">
    <location>
        <position position="540"/>
    </location>
</feature>
<gene>
    <name evidence="1" type="ORF">RPERSI_LOCUS9392</name>
</gene>
<dbReference type="Proteomes" id="UP000789920">
    <property type="component" value="Unassembled WGS sequence"/>
</dbReference>
<organism evidence="1 2">
    <name type="scientific">Racocetra persica</name>
    <dbReference type="NCBI Taxonomy" id="160502"/>
    <lineage>
        <taxon>Eukaryota</taxon>
        <taxon>Fungi</taxon>
        <taxon>Fungi incertae sedis</taxon>
        <taxon>Mucoromycota</taxon>
        <taxon>Glomeromycotina</taxon>
        <taxon>Glomeromycetes</taxon>
        <taxon>Diversisporales</taxon>
        <taxon>Gigasporaceae</taxon>
        <taxon>Racocetra</taxon>
    </lineage>
</organism>
<feature type="non-terminal residue" evidence="1">
    <location>
        <position position="1"/>
    </location>
</feature>
<protein>
    <submittedName>
        <fullName evidence="1">33262_t:CDS:1</fullName>
    </submittedName>
</protein>
<evidence type="ECO:0000313" key="2">
    <source>
        <dbReference type="Proteomes" id="UP000789920"/>
    </source>
</evidence>
<name>A0ACA9P1S6_9GLOM</name>
<keyword evidence="2" id="KW-1185">Reference proteome</keyword>
<evidence type="ECO:0000313" key="1">
    <source>
        <dbReference type="EMBL" id="CAG8687949.1"/>
    </source>
</evidence>
<dbReference type="EMBL" id="CAJVQC010017761">
    <property type="protein sequence ID" value="CAG8687949.1"/>
    <property type="molecule type" value="Genomic_DNA"/>
</dbReference>